<dbReference type="EMBL" id="JABDTM020023973">
    <property type="protein sequence ID" value="KAH0814751.1"/>
    <property type="molecule type" value="Genomic_DNA"/>
</dbReference>
<accession>A0A8J6HIK4</accession>
<keyword evidence="3" id="KW-1185">Reference proteome</keyword>
<proteinExistence type="predicted"/>
<dbReference type="Proteomes" id="UP000719412">
    <property type="component" value="Unassembled WGS sequence"/>
</dbReference>
<feature type="compositionally biased region" description="Basic and acidic residues" evidence="1">
    <location>
        <begin position="814"/>
        <end position="831"/>
    </location>
</feature>
<feature type="region of interest" description="Disordered" evidence="1">
    <location>
        <begin position="814"/>
        <end position="845"/>
    </location>
</feature>
<evidence type="ECO:0000256" key="1">
    <source>
        <dbReference type="SAM" id="MobiDB-lite"/>
    </source>
</evidence>
<dbReference type="InterPro" id="IPR050951">
    <property type="entry name" value="Retrovirus_Pol_polyprotein"/>
</dbReference>
<dbReference type="AlphaFoldDB" id="A0A8J6HIK4"/>
<dbReference type="Gene3D" id="3.30.420.10">
    <property type="entry name" value="Ribonuclease H-like superfamily/Ribonuclease H"/>
    <property type="match status" value="1"/>
</dbReference>
<protein>
    <submittedName>
        <fullName evidence="2">Uncharacterized protein</fullName>
    </submittedName>
</protein>
<dbReference type="InterPro" id="IPR012337">
    <property type="entry name" value="RNaseH-like_sf"/>
</dbReference>
<dbReference type="PANTHER" id="PTHR37984">
    <property type="entry name" value="PROTEIN CBG26694"/>
    <property type="match status" value="1"/>
</dbReference>
<sequence length="871" mass="97513">MNRSQTIQRPAPWPWLAQFARNEVTLNEMSYPKMSGKVGASRRWSKSAVTVPQTARPKWNSNATHKFSNPSYMGIEYGMMSSGARNLCNLGSLTPGESARPPITGISPYKPVNFVHKYVIPLTNVLRNDSLIKPDPLISAIFVDCFRLCPRMKVDLHMFLWQWMYEIANCAQDIIFLVGTPARILPETDVICCLSDASLGQGMVPGPDPDDYDALLEMCLLAYINFGRSLVVLLMLGPLCLLADINFGMSLAVAVDVWVSLPSGRLRTLNVYIIMDILTHVVFVIRRKTPIHQYQDHPMEVRMKPSPDLRHFEVNRLASDKVSYELEIRGIIGLATVAGMRKTLRNLLRLEKSPTPLTYPAHPYNFEEDATAVTQKLDEIRGLVESFEGVRDATYAKIVSNISHALGRANKSRATEAAEESRKSRLIVSLLNLLSTANSKARRRERSSLNQSASVVDVDLMEGSGDETSSTDDDVDEAVGTPVAPRAASSPTVQRPPSVPISKWNVKYSGDDRDMSLSAFLARVEELIVARHVTRQDLFDCAIDLFSGKALICKERFRKASDPMRRRGNFSRLRGSKISSATTVTLSYTPLYYPRSDPTERVNATVKTMIATTVKHDHRRWADNLATIGCAIRTLCHETTGYTPYFANLGREHKLLGSEFDHPIPASDDNPDSTTRKRLVGYDLRRRPVQYLVGQQVWRKDKSLSDAIANYSVKLGPKYVGPFVISRKCGSWTYELADEHGRPKGSTNAWGCTIVTRIPRKKNQHSFGHHREVSTGSSPVGKGAHGCINVVVYVCECEVDWAWVAGESAPEPRRITDRQRNKENELEKRPTESFLADGNQRQHTDRVDVVIQFSQKTNSPAPAKNRKGNLR</sequence>
<comment type="caution">
    <text evidence="2">The sequence shown here is derived from an EMBL/GenBank/DDBJ whole genome shotgun (WGS) entry which is preliminary data.</text>
</comment>
<evidence type="ECO:0000313" key="2">
    <source>
        <dbReference type="EMBL" id="KAH0814751.1"/>
    </source>
</evidence>
<feature type="region of interest" description="Disordered" evidence="1">
    <location>
        <begin position="441"/>
        <end position="499"/>
    </location>
</feature>
<evidence type="ECO:0000313" key="3">
    <source>
        <dbReference type="Proteomes" id="UP000719412"/>
    </source>
</evidence>
<gene>
    <name evidence="2" type="ORF">GEV33_008040</name>
</gene>
<reference evidence="2" key="2">
    <citation type="submission" date="2021-08" db="EMBL/GenBank/DDBJ databases">
        <authorList>
            <person name="Eriksson T."/>
        </authorList>
    </citation>
    <scope>NUCLEOTIDE SEQUENCE</scope>
    <source>
        <strain evidence="2">Stoneville</strain>
        <tissue evidence="2">Whole head</tissue>
    </source>
</reference>
<dbReference type="GO" id="GO:0003676">
    <property type="term" value="F:nucleic acid binding"/>
    <property type="evidence" value="ECO:0007669"/>
    <property type="project" value="InterPro"/>
</dbReference>
<dbReference type="SUPFAM" id="SSF53098">
    <property type="entry name" value="Ribonuclease H-like"/>
    <property type="match status" value="1"/>
</dbReference>
<name>A0A8J6HIK4_TENMO</name>
<dbReference type="InterPro" id="IPR036397">
    <property type="entry name" value="RNaseH_sf"/>
</dbReference>
<organism evidence="2 3">
    <name type="scientific">Tenebrio molitor</name>
    <name type="common">Yellow mealworm beetle</name>
    <dbReference type="NCBI Taxonomy" id="7067"/>
    <lineage>
        <taxon>Eukaryota</taxon>
        <taxon>Metazoa</taxon>
        <taxon>Ecdysozoa</taxon>
        <taxon>Arthropoda</taxon>
        <taxon>Hexapoda</taxon>
        <taxon>Insecta</taxon>
        <taxon>Pterygota</taxon>
        <taxon>Neoptera</taxon>
        <taxon>Endopterygota</taxon>
        <taxon>Coleoptera</taxon>
        <taxon>Polyphaga</taxon>
        <taxon>Cucujiformia</taxon>
        <taxon>Tenebrionidae</taxon>
        <taxon>Tenebrio</taxon>
    </lineage>
</organism>
<dbReference type="PANTHER" id="PTHR37984:SF5">
    <property type="entry name" value="PROTEIN NYNRIN-LIKE"/>
    <property type="match status" value="1"/>
</dbReference>
<reference evidence="2" key="1">
    <citation type="journal article" date="2020" name="J Insects Food Feed">
        <title>The yellow mealworm (Tenebrio molitor) genome: a resource for the emerging insects as food and feed industry.</title>
        <authorList>
            <person name="Eriksson T."/>
            <person name="Andere A."/>
            <person name="Kelstrup H."/>
            <person name="Emery V."/>
            <person name="Picard C."/>
        </authorList>
    </citation>
    <scope>NUCLEOTIDE SEQUENCE</scope>
    <source>
        <strain evidence="2">Stoneville</strain>
        <tissue evidence="2">Whole head</tissue>
    </source>
</reference>